<dbReference type="RefSeq" id="WP_346247417.1">
    <property type="nucleotide sequence ID" value="NZ_JBDIZK010000008.1"/>
</dbReference>
<evidence type="ECO:0000256" key="1">
    <source>
        <dbReference type="ARBA" id="ARBA00004442"/>
    </source>
</evidence>
<keyword evidence="9" id="KW-1185">Reference proteome</keyword>
<dbReference type="InterPro" id="IPR000531">
    <property type="entry name" value="Beta-barrel_TonB"/>
</dbReference>
<feature type="signal peptide" evidence="5">
    <location>
        <begin position="1"/>
        <end position="35"/>
    </location>
</feature>
<evidence type="ECO:0000313" key="8">
    <source>
        <dbReference type="EMBL" id="MEN3748395.1"/>
    </source>
</evidence>
<feature type="domain" description="TonB-dependent receptor plug" evidence="7">
    <location>
        <begin position="72"/>
        <end position="173"/>
    </location>
</feature>
<keyword evidence="8" id="KW-0675">Receptor</keyword>
<dbReference type="Gene3D" id="2.40.170.20">
    <property type="entry name" value="TonB-dependent receptor, beta-barrel domain"/>
    <property type="match status" value="1"/>
</dbReference>
<comment type="similarity">
    <text evidence="4">Belongs to the TonB-dependent receptor family.</text>
</comment>
<feature type="chain" id="PRO_5046749256" evidence="5">
    <location>
        <begin position="36"/>
        <end position="958"/>
    </location>
</feature>
<dbReference type="InterPro" id="IPR037066">
    <property type="entry name" value="Plug_dom_sf"/>
</dbReference>
<dbReference type="Pfam" id="PF07715">
    <property type="entry name" value="Plug"/>
    <property type="match status" value="1"/>
</dbReference>
<evidence type="ECO:0000256" key="5">
    <source>
        <dbReference type="SAM" id="SignalP"/>
    </source>
</evidence>
<dbReference type="InterPro" id="IPR012910">
    <property type="entry name" value="Plug_dom"/>
</dbReference>
<comment type="subcellular location">
    <subcellularLocation>
        <location evidence="1 4">Cell outer membrane</location>
    </subcellularLocation>
</comment>
<feature type="domain" description="TonB-dependent receptor-like beta-barrel" evidence="6">
    <location>
        <begin position="424"/>
        <end position="925"/>
    </location>
</feature>
<evidence type="ECO:0000256" key="4">
    <source>
        <dbReference type="RuleBase" id="RU003357"/>
    </source>
</evidence>
<dbReference type="InterPro" id="IPR036942">
    <property type="entry name" value="Beta-barrel_TonB_sf"/>
</dbReference>
<accession>A0ABV0BB29</accession>
<evidence type="ECO:0000259" key="7">
    <source>
        <dbReference type="Pfam" id="PF07715"/>
    </source>
</evidence>
<evidence type="ECO:0000313" key="9">
    <source>
        <dbReference type="Proteomes" id="UP001427805"/>
    </source>
</evidence>
<dbReference type="NCBIfam" id="TIGR01782">
    <property type="entry name" value="TonB-Xanth-Caul"/>
    <property type="match status" value="1"/>
</dbReference>
<dbReference type="InterPro" id="IPR010104">
    <property type="entry name" value="TonB_rcpt_bac"/>
</dbReference>
<reference evidence="8 9" key="1">
    <citation type="submission" date="2024-05" db="EMBL/GenBank/DDBJ databases">
        <title>Sphingomonas sp. HF-S3 16S ribosomal RNA gene Genome sequencing and assembly.</title>
        <authorList>
            <person name="Lee H."/>
        </authorList>
    </citation>
    <scope>NUCLEOTIDE SEQUENCE [LARGE SCALE GENOMIC DNA]</scope>
    <source>
        <strain evidence="8 9">HF-S3</strain>
    </source>
</reference>
<dbReference type="SUPFAM" id="SSF56935">
    <property type="entry name" value="Porins"/>
    <property type="match status" value="1"/>
</dbReference>
<organism evidence="8 9">
    <name type="scientific">Sphingomonas rustica</name>
    <dbReference type="NCBI Taxonomy" id="3103142"/>
    <lineage>
        <taxon>Bacteria</taxon>
        <taxon>Pseudomonadati</taxon>
        <taxon>Pseudomonadota</taxon>
        <taxon>Alphaproteobacteria</taxon>
        <taxon>Sphingomonadales</taxon>
        <taxon>Sphingomonadaceae</taxon>
        <taxon>Sphingomonas</taxon>
    </lineage>
</organism>
<dbReference type="Pfam" id="PF00593">
    <property type="entry name" value="TonB_dep_Rec_b-barrel"/>
    <property type="match status" value="1"/>
</dbReference>
<proteinExistence type="inferred from homology"/>
<keyword evidence="5" id="KW-0732">Signal</keyword>
<evidence type="ECO:0000259" key="6">
    <source>
        <dbReference type="Pfam" id="PF00593"/>
    </source>
</evidence>
<keyword evidence="3" id="KW-0998">Cell outer membrane</keyword>
<dbReference type="Gene3D" id="2.170.130.10">
    <property type="entry name" value="TonB-dependent receptor, plug domain"/>
    <property type="match status" value="1"/>
</dbReference>
<dbReference type="EMBL" id="JBDIZK010000008">
    <property type="protein sequence ID" value="MEN3748395.1"/>
    <property type="molecule type" value="Genomic_DNA"/>
</dbReference>
<keyword evidence="2 4" id="KW-0472">Membrane</keyword>
<dbReference type="Proteomes" id="UP001427805">
    <property type="component" value="Unassembled WGS sequence"/>
</dbReference>
<comment type="caution">
    <text evidence="8">The sequence shown here is derived from an EMBL/GenBank/DDBJ whole genome shotgun (WGS) entry which is preliminary data.</text>
</comment>
<gene>
    <name evidence="8" type="ORF">TPR58_14565</name>
</gene>
<keyword evidence="4" id="KW-0798">TonB box</keyword>
<dbReference type="PANTHER" id="PTHR40980">
    <property type="entry name" value="PLUG DOMAIN-CONTAINING PROTEIN"/>
    <property type="match status" value="1"/>
</dbReference>
<sequence>MRGKIQSARGVAIRKSMFVGGAALWCLAAATPCSAQTAAVEETEIDDETEENNAIIVTGVRETIETSNAIKREENAIVDALSSNDIGDLPALSIGEAIQTITGATSHQEKGGATEISLRGLGSFLSATTFNGREASNGSGDRAVNFNQFPSELVNGIKIYKSQQANLVEGGVSGTIELGTLRPLDYGKRSIQLEAKANYNPYQDKITGEGAWGWRGTISYVDQFKLGGLGEIGIALGFQRNAVNNPEETYAASSTWVACNPTLPVAGNCTEVTRAQGNAGTPFVLVPNSITFRQITEQDTRDAFMGSVQWQPNDRIDVNLDLQYSNRDYREDRHDLNLSETRYQLRNIVYDDQHRLISMSGLTSLEANGTVLDRNEEYIGGGGNISWKASDRLTLSTDISYSQTKRTTLQRSTRLRTDPFDIDNVRTPLNNQRVPYTYDASGGYAAVITLDPRFAVDNWALYSDDARLRRDLEFKQDRIFAARVDAAYEVDGGFLKRFEIGGRYSHRRYENINDLVEITQDTRTVDRDVNLACRRAFPQQDYLADAPAQSITHWATFDTLCQFQGYLGTLDPGANDDLRAVDNADVTEKVWAGYAMATYQGSIGNLPIRGNFGVRAVQTDLRSIGLRSGLDVVTNSDGSIRLVENGDFDSQVLTNSYFRLLPSINANFELTPKLIARVAGYRGMSRPGPSDLAAGRTITLEDGTAFTSISDAIGEIVADGSPSLKPIMSWNGDLSLEWYPNRDTILAGTFFYKRFVGGFVPVLIDEQFEIDEQDVTVPVTQRTNSDEQSRVIGFDVTLSNRFSWLPKPLDGLGAKLSYSYADVGFKNYDIRLGDVLDPESGLVTPGIIPPAGLSGSSKHVASAQLYYQIGGLSLSGVYTYRSSYYQDFVGGNSQLRFVRPSNLINLRASYNINRNVSLRFEALNIFNDPKVTDMPVYGSSRQYHFYGPKYFIGARIRL</sequence>
<dbReference type="PANTHER" id="PTHR40980:SF4">
    <property type="entry name" value="TONB-DEPENDENT RECEPTOR-LIKE BETA-BARREL DOMAIN-CONTAINING PROTEIN"/>
    <property type="match status" value="1"/>
</dbReference>
<evidence type="ECO:0000256" key="2">
    <source>
        <dbReference type="ARBA" id="ARBA00023136"/>
    </source>
</evidence>
<protein>
    <submittedName>
        <fullName evidence="8">TonB-dependent receptor</fullName>
    </submittedName>
</protein>
<name>A0ABV0BB29_9SPHN</name>
<evidence type="ECO:0000256" key="3">
    <source>
        <dbReference type="ARBA" id="ARBA00023237"/>
    </source>
</evidence>